<reference evidence="1 2" key="1">
    <citation type="submission" date="2024-04" db="EMBL/GenBank/DDBJ databases">
        <title>Symmetric and asymmetric DNA N6-adenine methylation regulates different biological responses in Mucorales.</title>
        <authorList>
            <consortium name="Lawrence Berkeley National Laboratory"/>
            <person name="Lax C."/>
            <person name="Mondo S.J."/>
            <person name="Osorio-Concepcion M."/>
            <person name="Muszewska A."/>
            <person name="Corrochano-Luque M."/>
            <person name="Gutierrez G."/>
            <person name="Riley R."/>
            <person name="Lipzen A."/>
            <person name="Guo J."/>
            <person name="Hundley H."/>
            <person name="Amirebrahimi M."/>
            <person name="Ng V."/>
            <person name="Lorenzo-Gutierrez D."/>
            <person name="Binder U."/>
            <person name="Yang J."/>
            <person name="Song Y."/>
            <person name="Canovas D."/>
            <person name="Navarro E."/>
            <person name="Freitag M."/>
            <person name="Gabaldon T."/>
            <person name="Grigoriev I.V."/>
            <person name="Corrochano L.M."/>
            <person name="Nicolas F.E."/>
            <person name="Garre V."/>
        </authorList>
    </citation>
    <scope>NUCLEOTIDE SEQUENCE [LARGE SCALE GENOMIC DNA]</scope>
    <source>
        <strain evidence="1 2">L51</strain>
    </source>
</reference>
<keyword evidence="2" id="KW-1185">Reference proteome</keyword>
<dbReference type="Proteomes" id="UP001448207">
    <property type="component" value="Unassembled WGS sequence"/>
</dbReference>
<dbReference type="Gene3D" id="3.30.420.10">
    <property type="entry name" value="Ribonuclease H-like superfamily/Ribonuclease H"/>
    <property type="match status" value="1"/>
</dbReference>
<protein>
    <recommendedName>
        <fullName evidence="3">Integrase catalytic domain-containing protein</fullName>
    </recommendedName>
</protein>
<sequence length="177" mass="20276">MVGCDAVNLIKTSVNGFHYLLPIAMPIQDITTETTATFMYDQIVYILTDRGSNFTSGFVCEFLFSLGCRHLTTTAYYKYINSAHLVLRFLVNNSTGHSPSILLFGYNIRTPAIWPAPRTDFVEDEAVIEIANRVKTIQQLTNGLFKEAWTRIKKRQLQDKRHYDIQVSPCKRFLVSE</sequence>
<evidence type="ECO:0000313" key="2">
    <source>
        <dbReference type="Proteomes" id="UP001448207"/>
    </source>
</evidence>
<dbReference type="EMBL" id="JBCLYO010000008">
    <property type="protein sequence ID" value="KAL0086282.1"/>
    <property type="molecule type" value="Genomic_DNA"/>
</dbReference>
<dbReference type="InterPro" id="IPR036397">
    <property type="entry name" value="RNaseH_sf"/>
</dbReference>
<organism evidence="1 2">
    <name type="scientific">Phycomyces blakesleeanus</name>
    <dbReference type="NCBI Taxonomy" id="4837"/>
    <lineage>
        <taxon>Eukaryota</taxon>
        <taxon>Fungi</taxon>
        <taxon>Fungi incertae sedis</taxon>
        <taxon>Mucoromycota</taxon>
        <taxon>Mucoromycotina</taxon>
        <taxon>Mucoromycetes</taxon>
        <taxon>Mucorales</taxon>
        <taxon>Phycomycetaceae</taxon>
        <taxon>Phycomyces</taxon>
    </lineage>
</organism>
<dbReference type="SUPFAM" id="SSF53098">
    <property type="entry name" value="Ribonuclease H-like"/>
    <property type="match status" value="1"/>
</dbReference>
<accession>A0ABR3B081</accession>
<name>A0ABR3B081_PHYBL</name>
<dbReference type="InterPro" id="IPR012337">
    <property type="entry name" value="RNaseH-like_sf"/>
</dbReference>
<proteinExistence type="predicted"/>
<evidence type="ECO:0000313" key="1">
    <source>
        <dbReference type="EMBL" id="KAL0086282.1"/>
    </source>
</evidence>
<evidence type="ECO:0008006" key="3">
    <source>
        <dbReference type="Google" id="ProtNLM"/>
    </source>
</evidence>
<gene>
    <name evidence="1" type="ORF">J3Q64DRAFT_1809300</name>
</gene>
<comment type="caution">
    <text evidence="1">The sequence shown here is derived from an EMBL/GenBank/DDBJ whole genome shotgun (WGS) entry which is preliminary data.</text>
</comment>